<protein>
    <recommendedName>
        <fullName evidence="2">cAMP-dependent protein kinase regulatory subunit</fullName>
    </recommendedName>
</protein>
<dbReference type="Proteomes" id="UP000320333">
    <property type="component" value="Unassembled WGS sequence"/>
</dbReference>
<dbReference type="InterPro" id="IPR008383">
    <property type="entry name" value="API5"/>
</dbReference>
<dbReference type="FunFam" id="2.60.120.10:FF:000006">
    <property type="entry name" value="cAMP-dependent protein kinase type I-alpha regulatory subunit"/>
    <property type="match status" value="1"/>
</dbReference>
<sequence length="1206" mass="131372">MRNAGLSLDEFYSATDTLIGARESLTASSKIAASFSTLLQATHARTETRVKVLAATAIPKYIALVPGIADDALDSHLDLCEDDNASVRHAAIKALPAFAVSVPGFTSKVVDVLCQLLQTDNTEEAAVVSASLTSCFHSDPAASSTAIFHQISLNSVPSIRRKSLAFLQHNFSASLSPSAALAYIQGLNQFLHAASAVVAAGQSPWIDEIGLSEMMAAICTIVTSADSWYSTDPKIALTALEMVSSSIESVALFDVIVACFGFSTLSLTESSIVKKPASGSSIKTLTTAVHQISTICLKYPALNSSAFMDFLFARVFAGKQLRKFSSDTNRLYALRICADAAKFWGPPVVLANNSGGVLHPSFKVLSAGIEDLIKRHIPSSEDGNLSTLMYSKLECILVILYYVDSKSPEELQKYTAHKQKDLLLHLRAIYKSAQIAIGSLAPTSAVCETVPKLQKQRKALENVLTVVKELLKSRRLRMPFSKFTATFRASWRQTPTSSFASSVGSPSAVTPDQGGKTAEKGASVSRAGSASLIKSQSRGITVSIEMKRPASAPIRSIDIQPSVMLNSHEVVSLEESSSRIKFKQIVWNGGVKSPVPVQVIDVTDKSNMETSSATPHSPNSILTSKRKDIHENESGGPSSPNKKQQVTLESPSVISEKTIPEHLIAGTHSVTAHTTALTNSESCSLSAARAPQKKPRMNTRLSRTYIPEEFEVSQTSAPQSKPLPSVNVRMHELDASPPRSYASHCVPSETVKIEASEVTLRRISIVGRAALSDDTTIPYHSQAPPSPSHKQETRNQRNMSSDADQFAVPAEFPEILKDLNREVLRAQPKDIYQFCANYFHGKLADQRKELIELASAAGDESAEKEDSDTPQNDQKAEEAPATPAKDSDDEDSDDDESEEDDQPAMPPPPPQNHNRGRRTSVSAESMAPTLDKDFVAVVIPKSDEQKSRIQASIKNNFLFRSCDEEQYRDVVDAMAEKRVKAGEEVIRQGGVGDYFYVVETGFLDVFVSKNGSPPAKVYEYTDGGSFGELALMYNAPRAATVTATADSILWALDRVTFRRILMENTSRKRRMYEGFLEEVKLLASLEPYERHKIADVLESQVFNDGDIVIKQGDVGEQFYIIESGDASVTKLIDGVEHQYPGLKKGDYFGELALLTDQPRQATIRAIGRLKVATMGKKAFVRLLGPVVDIIKRNANDYAQIKSHINN</sequence>
<dbReference type="PROSITE" id="PS50042">
    <property type="entry name" value="CNMP_BINDING_3"/>
    <property type="match status" value="2"/>
</dbReference>
<feature type="compositionally biased region" description="Low complexity" evidence="8">
    <location>
        <begin position="496"/>
        <end position="509"/>
    </location>
</feature>
<feature type="region of interest" description="Disordered" evidence="8">
    <location>
        <begin position="775"/>
        <end position="806"/>
    </location>
</feature>
<feature type="compositionally biased region" description="Polar residues" evidence="8">
    <location>
        <begin position="608"/>
        <end position="623"/>
    </location>
</feature>
<evidence type="ECO:0000256" key="5">
    <source>
        <dbReference type="ARBA" id="ARBA00022737"/>
    </source>
</evidence>
<dbReference type="PANTHER" id="PTHR11635">
    <property type="entry name" value="CAMP-DEPENDENT PROTEIN KINASE REGULATORY CHAIN"/>
    <property type="match status" value="1"/>
</dbReference>
<evidence type="ECO:0000313" key="11">
    <source>
        <dbReference type="Proteomes" id="UP000320333"/>
    </source>
</evidence>
<dbReference type="Pfam" id="PF05918">
    <property type="entry name" value="API5"/>
    <property type="match status" value="1"/>
</dbReference>
<dbReference type="InterPro" id="IPR000595">
    <property type="entry name" value="cNMP-bd_dom"/>
</dbReference>
<feature type="region of interest" description="Disordered" evidence="8">
    <location>
        <begin position="496"/>
        <end position="530"/>
    </location>
</feature>
<dbReference type="PANTHER" id="PTHR11635:SF152">
    <property type="entry name" value="CAMP-DEPENDENT PROTEIN KINASE TYPE I REGULATORY SUBUNIT-RELATED"/>
    <property type="match status" value="1"/>
</dbReference>
<dbReference type="Gene3D" id="2.60.120.10">
    <property type="entry name" value="Jelly Rolls"/>
    <property type="match status" value="2"/>
</dbReference>
<dbReference type="GO" id="GO:0034236">
    <property type="term" value="F:protein kinase A catalytic subunit binding"/>
    <property type="evidence" value="ECO:0007669"/>
    <property type="project" value="TreeGrafter"/>
</dbReference>
<dbReference type="InterPro" id="IPR018488">
    <property type="entry name" value="cNMP-bd_CS"/>
</dbReference>
<dbReference type="GO" id="GO:0005829">
    <property type="term" value="C:cytosol"/>
    <property type="evidence" value="ECO:0007669"/>
    <property type="project" value="TreeGrafter"/>
</dbReference>
<dbReference type="GO" id="GO:0005952">
    <property type="term" value="C:cAMP-dependent protein kinase complex"/>
    <property type="evidence" value="ECO:0007669"/>
    <property type="project" value="InterPro"/>
</dbReference>
<dbReference type="PRINTS" id="PR00103">
    <property type="entry name" value="CAMPKINASE"/>
</dbReference>
<dbReference type="PROSITE" id="PS00888">
    <property type="entry name" value="CNMP_BINDING_1"/>
    <property type="match status" value="1"/>
</dbReference>
<dbReference type="Gene3D" id="1.25.10.10">
    <property type="entry name" value="Leucine-rich Repeat Variant"/>
    <property type="match status" value="1"/>
</dbReference>
<organism evidence="10 11">
    <name type="scientific">Chytriomyces confervae</name>
    <dbReference type="NCBI Taxonomy" id="246404"/>
    <lineage>
        <taxon>Eukaryota</taxon>
        <taxon>Fungi</taxon>
        <taxon>Fungi incertae sedis</taxon>
        <taxon>Chytridiomycota</taxon>
        <taxon>Chytridiomycota incertae sedis</taxon>
        <taxon>Chytridiomycetes</taxon>
        <taxon>Chytridiales</taxon>
        <taxon>Chytriomycetaceae</taxon>
        <taxon>Chytriomyces</taxon>
    </lineage>
</organism>
<name>A0A507EWA0_9FUNG</name>
<dbReference type="InterPro" id="IPR016024">
    <property type="entry name" value="ARM-type_fold"/>
</dbReference>
<gene>
    <name evidence="10" type="ORF">CcCBS67573_g07434</name>
</gene>
<dbReference type="CDD" id="cd12098">
    <property type="entry name" value="DD_R_ScPKA-like"/>
    <property type="match status" value="1"/>
</dbReference>
<evidence type="ECO:0000256" key="6">
    <source>
        <dbReference type="ARBA" id="ARBA00022741"/>
    </source>
</evidence>
<dbReference type="AlphaFoldDB" id="A0A507EWA0"/>
<dbReference type="InterPro" id="IPR050503">
    <property type="entry name" value="cAMP-dep_PK_reg_su-like"/>
</dbReference>
<feature type="region of interest" description="Disordered" evidence="8">
    <location>
        <begin position="606"/>
        <end position="649"/>
    </location>
</feature>
<dbReference type="InterPro" id="IPR003117">
    <property type="entry name" value="cAMP_dep_PK_reg_su_I/II_a/b"/>
</dbReference>
<keyword evidence="3" id="KW-0597">Phosphoprotein</keyword>
<evidence type="ECO:0000256" key="7">
    <source>
        <dbReference type="ARBA" id="ARBA00023149"/>
    </source>
</evidence>
<keyword evidence="5" id="KW-0677">Repeat</keyword>
<dbReference type="GO" id="GO:0004862">
    <property type="term" value="F:cAMP-dependent protein kinase inhibitor activity"/>
    <property type="evidence" value="ECO:0007669"/>
    <property type="project" value="TreeGrafter"/>
</dbReference>
<dbReference type="OrthoDB" id="417078at2759"/>
<dbReference type="EMBL" id="QEAP01000387">
    <property type="protein sequence ID" value="TPX67627.1"/>
    <property type="molecule type" value="Genomic_DNA"/>
</dbReference>
<keyword evidence="4" id="KW-0116">cAMP-binding</keyword>
<dbReference type="CDD" id="cd00038">
    <property type="entry name" value="CAP_ED"/>
    <property type="match status" value="2"/>
</dbReference>
<dbReference type="SMART" id="SM00100">
    <property type="entry name" value="cNMP"/>
    <property type="match status" value="2"/>
</dbReference>
<evidence type="ECO:0000256" key="8">
    <source>
        <dbReference type="SAM" id="MobiDB-lite"/>
    </source>
</evidence>
<evidence type="ECO:0000259" key="9">
    <source>
        <dbReference type="PROSITE" id="PS50042"/>
    </source>
</evidence>
<dbReference type="InterPro" id="IPR018490">
    <property type="entry name" value="cNMP-bd_dom_sf"/>
</dbReference>
<dbReference type="Gene3D" id="1.20.890.10">
    <property type="entry name" value="cAMP-dependent protein kinase regulatory subunit, dimerization-anchoring domain"/>
    <property type="match status" value="1"/>
</dbReference>
<dbReference type="InterPro" id="IPR011989">
    <property type="entry name" value="ARM-like"/>
</dbReference>
<dbReference type="SUPFAM" id="SSF47391">
    <property type="entry name" value="Dimerization-anchoring domain of cAMP-dependent PK regulatory subunit"/>
    <property type="match status" value="1"/>
</dbReference>
<feature type="domain" description="Cyclic nucleotide-binding" evidence="9">
    <location>
        <begin position="958"/>
        <end position="1078"/>
    </location>
</feature>
<evidence type="ECO:0000256" key="1">
    <source>
        <dbReference type="ARBA" id="ARBA00005753"/>
    </source>
</evidence>
<dbReference type="GO" id="GO:0030552">
    <property type="term" value="F:cAMP binding"/>
    <property type="evidence" value="ECO:0007669"/>
    <property type="project" value="UniProtKB-KW"/>
</dbReference>
<reference evidence="10 11" key="1">
    <citation type="journal article" date="2019" name="Sci. Rep.">
        <title>Comparative genomics of chytrid fungi reveal insights into the obligate biotrophic and pathogenic lifestyle of Synchytrium endobioticum.</title>
        <authorList>
            <person name="van de Vossenberg B.T.L.H."/>
            <person name="Warris S."/>
            <person name="Nguyen H.D.T."/>
            <person name="van Gent-Pelzer M.P.E."/>
            <person name="Joly D.L."/>
            <person name="van de Geest H.C."/>
            <person name="Bonants P.J.M."/>
            <person name="Smith D.S."/>
            <person name="Levesque C.A."/>
            <person name="van der Lee T.A.J."/>
        </authorList>
    </citation>
    <scope>NUCLEOTIDE SEQUENCE [LARGE SCALE GENOMIC DNA]</scope>
    <source>
        <strain evidence="10 11">CBS 675.73</strain>
    </source>
</reference>
<comment type="caution">
    <text evidence="10">The sequence shown here is derived from an EMBL/GenBank/DDBJ whole genome shotgun (WGS) entry which is preliminary data.</text>
</comment>
<dbReference type="PROSITE" id="PS00889">
    <property type="entry name" value="CNMP_BINDING_2"/>
    <property type="match status" value="2"/>
</dbReference>
<evidence type="ECO:0000256" key="2">
    <source>
        <dbReference type="ARBA" id="ARBA00020355"/>
    </source>
</evidence>
<dbReference type="SUPFAM" id="SSF48371">
    <property type="entry name" value="ARM repeat"/>
    <property type="match status" value="1"/>
</dbReference>
<proteinExistence type="inferred from homology"/>
<feature type="region of interest" description="Disordered" evidence="8">
    <location>
        <begin position="857"/>
        <end position="926"/>
    </location>
</feature>
<evidence type="ECO:0000313" key="10">
    <source>
        <dbReference type="EMBL" id="TPX67627.1"/>
    </source>
</evidence>
<dbReference type="FunFam" id="2.60.120.10:FF:000039">
    <property type="entry name" value="cAMP-dependent protein kinase regulatory subunit"/>
    <property type="match status" value="1"/>
</dbReference>
<comment type="similarity">
    <text evidence="1">Belongs to the cAMP-dependent kinase regulatory chain family.</text>
</comment>
<accession>A0A507EWA0</accession>
<dbReference type="GO" id="GO:0033554">
    <property type="term" value="P:cellular response to stress"/>
    <property type="evidence" value="ECO:0007669"/>
    <property type="project" value="UniProtKB-ARBA"/>
</dbReference>
<dbReference type="STRING" id="246404.A0A507EWA0"/>
<keyword evidence="7" id="KW-0114">cAMP</keyword>
<dbReference type="SMART" id="SM00394">
    <property type="entry name" value="RIIa"/>
    <property type="match status" value="1"/>
</dbReference>
<keyword evidence="11" id="KW-1185">Reference proteome</keyword>
<dbReference type="InterPro" id="IPR014710">
    <property type="entry name" value="RmlC-like_jellyroll"/>
</dbReference>
<dbReference type="Pfam" id="PF02197">
    <property type="entry name" value="RIIa"/>
    <property type="match status" value="1"/>
</dbReference>
<evidence type="ECO:0000256" key="3">
    <source>
        <dbReference type="ARBA" id="ARBA00022553"/>
    </source>
</evidence>
<dbReference type="Pfam" id="PF00027">
    <property type="entry name" value="cNMP_binding"/>
    <property type="match status" value="2"/>
</dbReference>
<feature type="compositionally biased region" description="Polar residues" evidence="8">
    <location>
        <begin position="635"/>
        <end position="649"/>
    </location>
</feature>
<evidence type="ECO:0000256" key="4">
    <source>
        <dbReference type="ARBA" id="ARBA00022566"/>
    </source>
</evidence>
<keyword evidence="6" id="KW-0547">Nucleotide-binding</keyword>
<feature type="domain" description="Cyclic nucleotide-binding" evidence="9">
    <location>
        <begin position="1081"/>
        <end position="1200"/>
    </location>
</feature>
<dbReference type="GO" id="GO:0005634">
    <property type="term" value="C:nucleus"/>
    <property type="evidence" value="ECO:0007669"/>
    <property type="project" value="TreeGrafter"/>
</dbReference>
<feature type="compositionally biased region" description="Acidic residues" evidence="8">
    <location>
        <begin position="887"/>
        <end position="902"/>
    </location>
</feature>
<dbReference type="SUPFAM" id="SSF51206">
    <property type="entry name" value="cAMP-binding domain-like"/>
    <property type="match status" value="2"/>
</dbReference>